<sequence length="105" mass="11823">MNEKIQKMITELALECRKEDVTLSLAAIDETGNGALTQVGINPRLELAIANQLEQLEKNMKSCGCLECKLRLAELYEEEPDEHDLENNVNEFTEKLAAFLRGDLT</sequence>
<reference evidence="1 2" key="1">
    <citation type="submission" date="2018-08" db="EMBL/GenBank/DDBJ databases">
        <title>A genome reference for cultivated species of the human gut microbiota.</title>
        <authorList>
            <person name="Zou Y."/>
            <person name="Xue W."/>
            <person name="Luo G."/>
        </authorList>
    </citation>
    <scope>NUCLEOTIDE SEQUENCE [LARGE SCALE GENOMIC DNA]</scope>
    <source>
        <strain evidence="1 2">AF48-16</strain>
    </source>
</reference>
<gene>
    <name evidence="1" type="ORF">DW084_17515</name>
</gene>
<dbReference type="EMBL" id="QRMZ01000038">
    <property type="protein sequence ID" value="RHK03120.1"/>
    <property type="molecule type" value="Genomic_DNA"/>
</dbReference>
<dbReference type="Proteomes" id="UP000286288">
    <property type="component" value="Unassembled WGS sequence"/>
</dbReference>
<protein>
    <submittedName>
        <fullName evidence="1">Uncharacterized protein</fullName>
    </submittedName>
</protein>
<proteinExistence type="predicted"/>
<evidence type="ECO:0000313" key="1">
    <source>
        <dbReference type="EMBL" id="RHK03120.1"/>
    </source>
</evidence>
<accession>A0A415EMC3</accession>
<organism evidence="1 2">
    <name type="scientific">Enterococcus casseliflavus</name>
    <name type="common">Enterococcus flavescens</name>
    <dbReference type="NCBI Taxonomy" id="37734"/>
    <lineage>
        <taxon>Bacteria</taxon>
        <taxon>Bacillati</taxon>
        <taxon>Bacillota</taxon>
        <taxon>Bacilli</taxon>
        <taxon>Lactobacillales</taxon>
        <taxon>Enterococcaceae</taxon>
        <taxon>Enterococcus</taxon>
    </lineage>
</organism>
<dbReference type="AlphaFoldDB" id="A0A415EMC3"/>
<name>A0A415EMC3_ENTCA</name>
<comment type="caution">
    <text evidence="1">The sequence shown here is derived from an EMBL/GenBank/DDBJ whole genome shotgun (WGS) entry which is preliminary data.</text>
</comment>
<evidence type="ECO:0000313" key="2">
    <source>
        <dbReference type="Proteomes" id="UP000286288"/>
    </source>
</evidence>